<proteinExistence type="inferred from homology"/>
<dbReference type="NCBIfam" id="TIGR00203">
    <property type="entry name" value="cydB"/>
    <property type="match status" value="1"/>
</dbReference>
<evidence type="ECO:0000313" key="8">
    <source>
        <dbReference type="EMBL" id="MFC5419070.1"/>
    </source>
</evidence>
<feature type="transmembrane region" description="Helical" evidence="7">
    <location>
        <begin position="196"/>
        <end position="216"/>
    </location>
</feature>
<organism evidence="8 9">
    <name type="scientific">Bosea eneae</name>
    <dbReference type="NCBI Taxonomy" id="151454"/>
    <lineage>
        <taxon>Bacteria</taxon>
        <taxon>Pseudomonadati</taxon>
        <taxon>Pseudomonadota</taxon>
        <taxon>Alphaproteobacteria</taxon>
        <taxon>Hyphomicrobiales</taxon>
        <taxon>Boseaceae</taxon>
        <taxon>Bosea</taxon>
    </lineage>
</organism>
<accession>A0ABW0IQ19</accession>
<protein>
    <submittedName>
        <fullName evidence="8">Cytochrome d ubiquinol oxidase subunit II</fullName>
    </submittedName>
</protein>
<keyword evidence="6 7" id="KW-0472">Membrane</keyword>
<evidence type="ECO:0000256" key="4">
    <source>
        <dbReference type="ARBA" id="ARBA00022692"/>
    </source>
</evidence>
<evidence type="ECO:0000256" key="2">
    <source>
        <dbReference type="ARBA" id="ARBA00007543"/>
    </source>
</evidence>
<comment type="caution">
    <text evidence="8">The sequence shown here is derived from an EMBL/GenBank/DDBJ whole genome shotgun (WGS) entry which is preliminary data.</text>
</comment>
<comment type="subcellular location">
    <subcellularLocation>
        <location evidence="1">Cell membrane</location>
        <topology evidence="1">Multi-pass membrane protein</topology>
    </subcellularLocation>
</comment>
<reference evidence="9" key="1">
    <citation type="journal article" date="2019" name="Int. J. Syst. Evol. Microbiol.">
        <title>The Global Catalogue of Microorganisms (GCM) 10K type strain sequencing project: providing services to taxonomists for standard genome sequencing and annotation.</title>
        <authorList>
            <consortium name="The Broad Institute Genomics Platform"/>
            <consortium name="The Broad Institute Genome Sequencing Center for Infectious Disease"/>
            <person name="Wu L."/>
            <person name="Ma J."/>
        </authorList>
    </citation>
    <scope>NUCLEOTIDE SEQUENCE [LARGE SCALE GENOMIC DNA]</scope>
    <source>
        <strain evidence="9">NCAIM B.01391</strain>
    </source>
</reference>
<feature type="transmembrane region" description="Helical" evidence="7">
    <location>
        <begin position="158"/>
        <end position="180"/>
    </location>
</feature>
<comment type="similarity">
    <text evidence="2">Belongs to the cytochrome ubiquinol oxidase subunit 2 family.</text>
</comment>
<sequence length="334" mass="37249">MEWYLPVIWAVLIGTAVMLYVVLDGFDLGIAILFPTTRDESERDQMMNSVAPFWDGNETWLVLGGGGLWVAFPYAYAIIMPAFYIPVILMLLALIFRGVAFEFRWVAKPRHKVWDFAFWAGSTVAAFAQGLILGGLLQGVKVVDKQFAGGPFDWLTPFTLMCGAGVVIGYATLGATWLVYKTEGPVAERARRQAKTLLLGLLAFAVLVSAWTPYAHPRIAERWFTPSNLVLLWPFPVLTAFCGYMAWKRLKGAHEFTPFAFTIAIFLLCFLGLAISNYPYLVPPGLTIWDTAAAPASHVFVLIGVTFLLPMILFYTAFVYWTFRGKVKADAGYH</sequence>
<feature type="transmembrane region" description="Helical" evidence="7">
    <location>
        <begin position="116"/>
        <end position="138"/>
    </location>
</feature>
<feature type="transmembrane region" description="Helical" evidence="7">
    <location>
        <begin position="228"/>
        <end position="247"/>
    </location>
</feature>
<dbReference type="EMBL" id="JBHSLW010000008">
    <property type="protein sequence ID" value="MFC5419070.1"/>
    <property type="molecule type" value="Genomic_DNA"/>
</dbReference>
<feature type="transmembrane region" description="Helical" evidence="7">
    <location>
        <begin position="74"/>
        <end position="96"/>
    </location>
</feature>
<evidence type="ECO:0000313" key="9">
    <source>
        <dbReference type="Proteomes" id="UP001596053"/>
    </source>
</evidence>
<dbReference type="InterPro" id="IPR003317">
    <property type="entry name" value="Cyt-d_oxidase_su2"/>
</dbReference>
<evidence type="ECO:0000256" key="7">
    <source>
        <dbReference type="SAM" id="Phobius"/>
    </source>
</evidence>
<feature type="transmembrane region" description="Helical" evidence="7">
    <location>
        <begin position="7"/>
        <end position="34"/>
    </location>
</feature>
<feature type="transmembrane region" description="Helical" evidence="7">
    <location>
        <begin position="259"/>
        <end position="280"/>
    </location>
</feature>
<feature type="transmembrane region" description="Helical" evidence="7">
    <location>
        <begin position="300"/>
        <end position="323"/>
    </location>
</feature>
<evidence type="ECO:0000256" key="6">
    <source>
        <dbReference type="ARBA" id="ARBA00023136"/>
    </source>
</evidence>
<dbReference type="RefSeq" id="WP_377796624.1">
    <property type="nucleotide sequence ID" value="NZ_JBHSLW010000008.1"/>
</dbReference>
<dbReference type="Proteomes" id="UP001596053">
    <property type="component" value="Unassembled WGS sequence"/>
</dbReference>
<evidence type="ECO:0000256" key="1">
    <source>
        <dbReference type="ARBA" id="ARBA00004651"/>
    </source>
</evidence>
<dbReference type="PIRSF" id="PIRSF000267">
    <property type="entry name" value="Cyt_oxidse_sub2"/>
    <property type="match status" value="1"/>
</dbReference>
<gene>
    <name evidence="8" type="primary">cydB</name>
    <name evidence="8" type="ORF">ACFPOB_05775</name>
</gene>
<keyword evidence="5 7" id="KW-1133">Transmembrane helix</keyword>
<keyword evidence="3" id="KW-1003">Cell membrane</keyword>
<name>A0ABW0IQ19_9HYPH</name>
<dbReference type="Pfam" id="PF02322">
    <property type="entry name" value="Cyt_bd_oxida_II"/>
    <property type="match status" value="1"/>
</dbReference>
<evidence type="ECO:0000256" key="3">
    <source>
        <dbReference type="ARBA" id="ARBA00022475"/>
    </source>
</evidence>
<dbReference type="PANTHER" id="PTHR43141:SF4">
    <property type="entry name" value="CYTOCHROME BD2 SUBUNIT II"/>
    <property type="match status" value="1"/>
</dbReference>
<dbReference type="PANTHER" id="PTHR43141">
    <property type="entry name" value="CYTOCHROME BD2 SUBUNIT II"/>
    <property type="match status" value="1"/>
</dbReference>
<keyword evidence="9" id="KW-1185">Reference proteome</keyword>
<evidence type="ECO:0000256" key="5">
    <source>
        <dbReference type="ARBA" id="ARBA00022989"/>
    </source>
</evidence>
<keyword evidence="4 7" id="KW-0812">Transmembrane</keyword>